<proteinExistence type="predicted"/>
<dbReference type="GeneID" id="9228164"/>
<protein>
    <submittedName>
        <fullName evidence="2">Uncharacterized protein</fullName>
    </submittedName>
</protein>
<reference evidence="3" key="1">
    <citation type="journal article" date="2012" name="MBio">
        <title>Comparative genome analysis of Trichophyton rubrum and related dermatophytes reveals candidate genes involved in infection.</title>
        <authorList>
            <person name="Martinez D.A."/>
            <person name="Oliver B.G."/>
            <person name="Graeser Y."/>
            <person name="Goldberg J.M."/>
            <person name="Li W."/>
            <person name="Martinez-Rossi N.M."/>
            <person name="Monod M."/>
            <person name="Shelest E."/>
            <person name="Barton R.C."/>
            <person name="Birch E."/>
            <person name="Brakhage A.A."/>
            <person name="Chen Z."/>
            <person name="Gurr S.J."/>
            <person name="Heiman D."/>
            <person name="Heitman J."/>
            <person name="Kosti I."/>
            <person name="Rossi A."/>
            <person name="Saif S."/>
            <person name="Samalova M."/>
            <person name="Saunders C.W."/>
            <person name="Shea T."/>
            <person name="Summerbell R.C."/>
            <person name="Xu J."/>
            <person name="Young S."/>
            <person name="Zeng Q."/>
            <person name="Birren B.W."/>
            <person name="Cuomo C.A."/>
            <person name="White T.C."/>
        </authorList>
    </citation>
    <scope>NUCLEOTIDE SEQUENCE [LARGE SCALE GENOMIC DNA]</scope>
    <source>
        <strain evidence="3">ATCC MYA-4605 / CBS 113480</strain>
    </source>
</reference>
<dbReference type="OMA" id="WPKIELY"/>
<name>C5FWJ3_ARTOC</name>
<dbReference type="OrthoDB" id="5408144at2759"/>
<dbReference type="RefSeq" id="XP_002845132.1">
    <property type="nucleotide sequence ID" value="XM_002845086.1"/>
</dbReference>
<dbReference type="VEuPathDB" id="FungiDB:MCYG_07096"/>
<feature type="region of interest" description="Disordered" evidence="1">
    <location>
        <begin position="133"/>
        <end position="193"/>
    </location>
</feature>
<evidence type="ECO:0000256" key="1">
    <source>
        <dbReference type="SAM" id="MobiDB-lite"/>
    </source>
</evidence>
<feature type="compositionally biased region" description="Basic residues" evidence="1">
    <location>
        <begin position="49"/>
        <end position="66"/>
    </location>
</feature>
<feature type="compositionally biased region" description="Polar residues" evidence="1">
    <location>
        <begin position="154"/>
        <end position="164"/>
    </location>
</feature>
<evidence type="ECO:0000313" key="3">
    <source>
        <dbReference type="Proteomes" id="UP000002035"/>
    </source>
</evidence>
<dbReference type="Proteomes" id="UP000002035">
    <property type="component" value="Unassembled WGS sequence"/>
</dbReference>
<gene>
    <name evidence="2" type="ORF">MCYG_07096</name>
</gene>
<dbReference type="AlphaFoldDB" id="C5FWJ3"/>
<feature type="compositionally biased region" description="Polar residues" evidence="1">
    <location>
        <begin position="184"/>
        <end position="193"/>
    </location>
</feature>
<feature type="compositionally biased region" description="Basic and acidic residues" evidence="1">
    <location>
        <begin position="28"/>
        <end position="39"/>
    </location>
</feature>
<organism evidence="2 3">
    <name type="scientific">Arthroderma otae (strain ATCC MYA-4605 / CBS 113480)</name>
    <name type="common">Microsporum canis</name>
    <dbReference type="NCBI Taxonomy" id="554155"/>
    <lineage>
        <taxon>Eukaryota</taxon>
        <taxon>Fungi</taxon>
        <taxon>Dikarya</taxon>
        <taxon>Ascomycota</taxon>
        <taxon>Pezizomycotina</taxon>
        <taxon>Eurotiomycetes</taxon>
        <taxon>Eurotiomycetidae</taxon>
        <taxon>Onygenales</taxon>
        <taxon>Arthrodermataceae</taxon>
        <taxon>Microsporum</taxon>
    </lineage>
</organism>
<feature type="region of interest" description="Disordered" evidence="1">
    <location>
        <begin position="22"/>
        <end position="67"/>
    </location>
</feature>
<sequence length="248" mass="27766">MGFRERVKRVIFSSRPVSLSPAASSSRLAERLEQAREHTAVSPVPQQHLQHHQHHQKQATTKRARSFTRSIRTGIIKSLLSRPSKRKSNKSEEPWPKIELYKAHEIPRPKYRGPVDKKHLAVLAAYSIVKATEDHRRRSTDSSVSPLAMPSRRGSISSGESAGTATVIVRRPGDVEDEDEDEGSNTTSILSSDGVNISSSTLLTSLTEDEQQQQQLHQYQQRPSVMRLKRTTAFTAADLHHALNAIET</sequence>
<evidence type="ECO:0000313" key="2">
    <source>
        <dbReference type="EMBL" id="EEQ34277.1"/>
    </source>
</evidence>
<dbReference type="eggNOG" id="ENOG502RA9F">
    <property type="taxonomic scope" value="Eukaryota"/>
</dbReference>
<dbReference type="HOGENOM" id="CLU_1004613_0_0_1"/>
<accession>C5FWJ3</accession>
<dbReference type="EMBL" id="DS995706">
    <property type="protein sequence ID" value="EEQ34277.1"/>
    <property type="molecule type" value="Genomic_DNA"/>
</dbReference>
<keyword evidence="3" id="KW-1185">Reference proteome</keyword>